<protein>
    <submittedName>
        <fullName evidence="1">Uncharacterized protein</fullName>
    </submittedName>
</protein>
<organism evidence="1 2">
    <name type="scientific">Yoonia ponticola</name>
    <dbReference type="NCBI Taxonomy" id="1524255"/>
    <lineage>
        <taxon>Bacteria</taxon>
        <taxon>Pseudomonadati</taxon>
        <taxon>Pseudomonadota</taxon>
        <taxon>Alphaproteobacteria</taxon>
        <taxon>Rhodobacterales</taxon>
        <taxon>Paracoccaceae</taxon>
        <taxon>Yoonia</taxon>
    </lineage>
</organism>
<dbReference type="EMBL" id="JACIJM010000009">
    <property type="protein sequence ID" value="MBB5723319.1"/>
    <property type="molecule type" value="Genomic_DNA"/>
</dbReference>
<comment type="caution">
    <text evidence="1">The sequence shown here is derived from an EMBL/GenBank/DDBJ whole genome shotgun (WGS) entry which is preliminary data.</text>
</comment>
<evidence type="ECO:0000313" key="2">
    <source>
        <dbReference type="Proteomes" id="UP000535415"/>
    </source>
</evidence>
<name>A0A7W9BMM6_9RHOB</name>
<accession>A0A7W9BMM6</accession>
<proteinExistence type="predicted"/>
<dbReference type="RefSeq" id="WP_183530423.1">
    <property type="nucleotide sequence ID" value="NZ_JACIJM010000009.1"/>
</dbReference>
<evidence type="ECO:0000313" key="1">
    <source>
        <dbReference type="EMBL" id="MBB5723319.1"/>
    </source>
</evidence>
<reference evidence="1 2" key="1">
    <citation type="submission" date="2020-08" db="EMBL/GenBank/DDBJ databases">
        <title>Genomic Encyclopedia of Type Strains, Phase IV (KMG-IV): sequencing the most valuable type-strain genomes for metagenomic binning, comparative biology and taxonomic classification.</title>
        <authorList>
            <person name="Goeker M."/>
        </authorList>
    </citation>
    <scope>NUCLEOTIDE SEQUENCE [LARGE SCALE GENOMIC DNA]</scope>
    <source>
        <strain evidence="1 2">DSM 101064</strain>
    </source>
</reference>
<dbReference type="Proteomes" id="UP000535415">
    <property type="component" value="Unassembled WGS sequence"/>
</dbReference>
<dbReference type="AlphaFoldDB" id="A0A7W9BMM6"/>
<keyword evidence="2" id="KW-1185">Reference proteome</keyword>
<sequence>MSLISNKKNITPTRDGEINRYVNAEASSKAWFDHRREVVFVNGMANSGDDHKKSALGLSLLQGCPVVGVFNKAGGFWADLGQCLQDKGVLVGAQSGSFTAWSIAFDAAYLAATVVKPGLSRIDFMETLVAGNQATASLYRYIANQTVQERATLKIFCHSQGNLITSNALTAVALALGKDAIKNMEVNSFGSPCRYWPPGLDRTNNAFTFDPVSWLDYNIGFSSVKVGFTPGLISHGFEIYMNQDAEFVVNRFRWGSFRMTASMDEKGLATYLSKMGNNPRRLKKVFEWLDKHHNSDADDVAVIYAKLMRTKHASTLKALAQFDKSFITLLIKCMEDGVTFNDERKEISHLKTL</sequence>
<gene>
    <name evidence="1" type="ORF">FHS72_002959</name>
</gene>